<dbReference type="InterPro" id="IPR045861">
    <property type="entry name" value="CorA_cytoplasmic_dom"/>
</dbReference>
<evidence type="ECO:0000313" key="13">
    <source>
        <dbReference type="EMBL" id="HIW85445.1"/>
    </source>
</evidence>
<comment type="catalytic activity">
    <reaction evidence="10">
        <text>Mg(2+)(in) = Mg(2+)(out)</text>
        <dbReference type="Rhea" id="RHEA:29827"/>
        <dbReference type="ChEBI" id="CHEBI:18420"/>
    </reaction>
</comment>
<keyword evidence="8" id="KW-0406">Ion transport</keyword>
<evidence type="ECO:0000256" key="12">
    <source>
        <dbReference type="SAM" id="Phobius"/>
    </source>
</evidence>
<evidence type="ECO:0000256" key="4">
    <source>
        <dbReference type="ARBA" id="ARBA00022475"/>
    </source>
</evidence>
<dbReference type="Pfam" id="PF01544">
    <property type="entry name" value="CorA"/>
    <property type="match status" value="1"/>
</dbReference>
<dbReference type="Gene3D" id="1.20.58.340">
    <property type="entry name" value="Magnesium transport protein CorA, transmembrane region"/>
    <property type="match status" value="2"/>
</dbReference>
<dbReference type="Proteomes" id="UP000824205">
    <property type="component" value="Unassembled WGS sequence"/>
</dbReference>
<keyword evidence="7 12" id="KW-1133">Transmembrane helix</keyword>
<dbReference type="GO" id="GO:0015095">
    <property type="term" value="F:magnesium ion transmembrane transporter activity"/>
    <property type="evidence" value="ECO:0007669"/>
    <property type="project" value="TreeGrafter"/>
</dbReference>
<reference evidence="13" key="2">
    <citation type="submission" date="2021-04" db="EMBL/GenBank/DDBJ databases">
        <authorList>
            <person name="Gilroy R."/>
        </authorList>
    </citation>
    <scope>NUCLEOTIDE SEQUENCE</scope>
    <source>
        <strain evidence="13">421</strain>
    </source>
</reference>
<reference evidence="13" key="1">
    <citation type="journal article" date="2021" name="PeerJ">
        <title>Extensive microbial diversity within the chicken gut microbiome revealed by metagenomics and culture.</title>
        <authorList>
            <person name="Gilroy R."/>
            <person name="Ravi A."/>
            <person name="Getino M."/>
            <person name="Pursley I."/>
            <person name="Horton D.L."/>
            <person name="Alikhan N.F."/>
            <person name="Baker D."/>
            <person name="Gharbi K."/>
            <person name="Hall N."/>
            <person name="Watson M."/>
            <person name="Adriaenssens E.M."/>
            <person name="Foster-Nyarko E."/>
            <person name="Jarju S."/>
            <person name="Secka A."/>
            <person name="Antonio M."/>
            <person name="Oren A."/>
            <person name="Chaudhuri R.R."/>
            <person name="La Ragione R."/>
            <person name="Hildebrand F."/>
            <person name="Pallen M.J."/>
        </authorList>
    </citation>
    <scope>NUCLEOTIDE SEQUENCE</scope>
    <source>
        <strain evidence="13">421</strain>
    </source>
</reference>
<evidence type="ECO:0000256" key="1">
    <source>
        <dbReference type="ARBA" id="ARBA00004651"/>
    </source>
</evidence>
<evidence type="ECO:0000256" key="5">
    <source>
        <dbReference type="ARBA" id="ARBA00022692"/>
    </source>
</evidence>
<dbReference type="GO" id="GO:0015087">
    <property type="term" value="F:cobalt ion transmembrane transporter activity"/>
    <property type="evidence" value="ECO:0007669"/>
    <property type="project" value="TreeGrafter"/>
</dbReference>
<dbReference type="InterPro" id="IPR002523">
    <property type="entry name" value="MgTranspt_CorA/ZnTranspt_ZntB"/>
</dbReference>
<accession>A0A9D1RDG6</accession>
<dbReference type="FunFam" id="1.20.58.340:FF:000004">
    <property type="entry name" value="Magnesium transport protein CorA"/>
    <property type="match status" value="1"/>
</dbReference>
<dbReference type="SUPFAM" id="SSF143865">
    <property type="entry name" value="CorA soluble domain-like"/>
    <property type="match status" value="1"/>
</dbReference>
<dbReference type="InterPro" id="IPR045863">
    <property type="entry name" value="CorA_TM1_TM2"/>
</dbReference>
<comment type="function">
    <text evidence="11">Mediates influx of magnesium ions. Alternates between open and closed states. Activated by low cytoplasmic Mg(2+) levels. Inactive when cytoplasmic Mg(2+) levels are high.</text>
</comment>
<keyword evidence="6" id="KW-0460">Magnesium</keyword>
<protein>
    <submittedName>
        <fullName evidence="13">Magnesium transporter</fullName>
    </submittedName>
</protein>
<keyword evidence="3" id="KW-0813">Transport</keyword>
<keyword evidence="5 12" id="KW-0812">Transmembrane</keyword>
<keyword evidence="9 12" id="KW-0472">Membrane</keyword>
<dbReference type="GO" id="GO:0050897">
    <property type="term" value="F:cobalt ion binding"/>
    <property type="evidence" value="ECO:0007669"/>
    <property type="project" value="TreeGrafter"/>
</dbReference>
<comment type="similarity">
    <text evidence="2">Belongs to the CorA metal ion transporter (MIT) (TC 1.A.35) family.</text>
</comment>
<name>A0A9D1RDG6_9FIRM</name>
<dbReference type="CDD" id="cd12826">
    <property type="entry name" value="EcCorA_ZntB-like_u1"/>
    <property type="match status" value="1"/>
</dbReference>
<proteinExistence type="inferred from homology"/>
<feature type="transmembrane region" description="Helical" evidence="12">
    <location>
        <begin position="255"/>
        <end position="275"/>
    </location>
</feature>
<comment type="subcellular location">
    <subcellularLocation>
        <location evidence="1">Cell membrane</location>
        <topology evidence="1">Multi-pass membrane protein</topology>
    </subcellularLocation>
</comment>
<evidence type="ECO:0000256" key="2">
    <source>
        <dbReference type="ARBA" id="ARBA00009765"/>
    </source>
</evidence>
<evidence type="ECO:0000256" key="9">
    <source>
        <dbReference type="ARBA" id="ARBA00023136"/>
    </source>
</evidence>
<gene>
    <name evidence="13" type="ORF">IAA48_03025</name>
</gene>
<evidence type="ECO:0000256" key="3">
    <source>
        <dbReference type="ARBA" id="ARBA00022448"/>
    </source>
</evidence>
<evidence type="ECO:0000256" key="6">
    <source>
        <dbReference type="ARBA" id="ARBA00022842"/>
    </source>
</evidence>
<comment type="caution">
    <text evidence="13">The sequence shown here is derived from an EMBL/GenBank/DDBJ whole genome shotgun (WGS) entry which is preliminary data.</text>
</comment>
<dbReference type="SUPFAM" id="SSF144083">
    <property type="entry name" value="Magnesium transport protein CorA, transmembrane region"/>
    <property type="match status" value="1"/>
</dbReference>
<dbReference type="PANTHER" id="PTHR46494:SF1">
    <property type="entry name" value="CORA FAMILY METAL ION TRANSPORTER (EUROFUNG)"/>
    <property type="match status" value="1"/>
</dbReference>
<evidence type="ECO:0000256" key="8">
    <source>
        <dbReference type="ARBA" id="ARBA00023065"/>
    </source>
</evidence>
<sequence length="313" mass="36252">MFYQFQDEVTTVDIEDIDSHYVTAGYVTAAEFEKIYDRFGFAASTAQSISSDNLYLHSRFGVEIYDDYCFTKMNILDALDLKGERDIVAVYIKKNLLVVVDVRDRDCSTRDKFLACLNKYSPINITLEKLIYAFLDSLTAGDSKVIEDKGYEITKLEELVLHGKAENNFNLELLQMKKELLSMRNYYEQLIDVGEALEDNENEIFDENYLRYISNFTKKTERLLDDVELLRGSVVHLQDAYQSFIDLKANHTMQIFTVVTTIFFPLTLIVGWYGMNFTSMPELHWKYGYLFVIALSVTVVSVLAIIGKKQKWI</sequence>
<feature type="transmembrane region" description="Helical" evidence="12">
    <location>
        <begin position="287"/>
        <end position="307"/>
    </location>
</feature>
<evidence type="ECO:0000313" key="14">
    <source>
        <dbReference type="Proteomes" id="UP000824205"/>
    </source>
</evidence>
<dbReference type="GO" id="GO:0005886">
    <property type="term" value="C:plasma membrane"/>
    <property type="evidence" value="ECO:0007669"/>
    <property type="project" value="UniProtKB-SubCell"/>
</dbReference>
<dbReference type="PANTHER" id="PTHR46494">
    <property type="entry name" value="CORA FAMILY METAL ION TRANSPORTER (EUROFUNG)"/>
    <property type="match status" value="1"/>
</dbReference>
<dbReference type="GO" id="GO:0000287">
    <property type="term" value="F:magnesium ion binding"/>
    <property type="evidence" value="ECO:0007669"/>
    <property type="project" value="TreeGrafter"/>
</dbReference>
<dbReference type="AlphaFoldDB" id="A0A9D1RDG6"/>
<evidence type="ECO:0000256" key="11">
    <source>
        <dbReference type="ARBA" id="ARBA00045497"/>
    </source>
</evidence>
<keyword evidence="4" id="KW-1003">Cell membrane</keyword>
<organism evidence="13 14">
    <name type="scientific">Candidatus Eubacterium faecipullorum</name>
    <dbReference type="NCBI Taxonomy" id="2838571"/>
    <lineage>
        <taxon>Bacteria</taxon>
        <taxon>Bacillati</taxon>
        <taxon>Bacillota</taxon>
        <taxon>Clostridia</taxon>
        <taxon>Eubacteriales</taxon>
        <taxon>Eubacteriaceae</taxon>
        <taxon>Eubacterium</taxon>
    </lineage>
</organism>
<evidence type="ECO:0000256" key="10">
    <source>
        <dbReference type="ARBA" id="ARBA00034269"/>
    </source>
</evidence>
<dbReference type="EMBL" id="DXGE01000012">
    <property type="protein sequence ID" value="HIW85445.1"/>
    <property type="molecule type" value="Genomic_DNA"/>
</dbReference>
<evidence type="ECO:0000256" key="7">
    <source>
        <dbReference type="ARBA" id="ARBA00022989"/>
    </source>
</evidence>